<gene>
    <name evidence="8" type="ORF">N7498_006116</name>
</gene>
<dbReference type="GO" id="GO:0000981">
    <property type="term" value="F:DNA-binding transcription factor activity, RNA polymerase II-specific"/>
    <property type="evidence" value="ECO:0007669"/>
    <property type="project" value="TreeGrafter"/>
</dbReference>
<proteinExistence type="predicted"/>
<comment type="subcellular location">
    <subcellularLocation>
        <location evidence="1">Nucleus</location>
    </subcellularLocation>
</comment>
<accession>A0A9W9SWU9</accession>
<feature type="region of interest" description="Disordered" evidence="6">
    <location>
        <begin position="609"/>
        <end position="631"/>
    </location>
</feature>
<name>A0A9W9SWU9_9EURO</name>
<dbReference type="InterPro" id="IPR007219">
    <property type="entry name" value="XnlR_reg_dom"/>
</dbReference>
<feature type="region of interest" description="Disordered" evidence="6">
    <location>
        <begin position="1"/>
        <end position="20"/>
    </location>
</feature>
<keyword evidence="2" id="KW-0805">Transcription regulation</keyword>
<evidence type="ECO:0000313" key="9">
    <source>
        <dbReference type="Proteomes" id="UP001150904"/>
    </source>
</evidence>
<keyword evidence="3" id="KW-0238">DNA-binding</keyword>
<keyword evidence="4" id="KW-0804">Transcription</keyword>
<dbReference type="Proteomes" id="UP001150904">
    <property type="component" value="Unassembled WGS sequence"/>
</dbReference>
<dbReference type="AlphaFoldDB" id="A0A9W9SWU9"/>
<dbReference type="OrthoDB" id="4454541at2759"/>
<reference evidence="8" key="1">
    <citation type="submission" date="2022-12" db="EMBL/GenBank/DDBJ databases">
        <authorList>
            <person name="Petersen C."/>
        </authorList>
    </citation>
    <scope>NUCLEOTIDE SEQUENCE</scope>
    <source>
        <strain evidence="8">IBT 15544</strain>
    </source>
</reference>
<sequence length="664" mass="74376">MESNAGHAPRARSNAASRKRSRIHGIIPTCASGHLVLLQPVLVVHLRGDVQPALTGIPTGGPNTSVTDEEIPKQLDSLRSRIADLERRLITAQRDDAEFMNTPRSQSRASFMHSFEPALSHPNYRSSPITSLGSISNSDSRSLCSPRGPINTDGPLKALNSFQTDDPVEFEIHDPIARSILAEGETYVIFKLYFTNCHPNAPFLDVDLDTDIDRVRSSSILLFLAILSVGARFWGASSKKACWLHPRYPDLVHLLDAEIMRVTLRPRNDDQKLETVQALMLCAHWMPFDVAANGERFRSRFSEGGAWQCLGLAIRWATSLVLERSCHISFQSPETVTREDVQRFRTMLYLVESDHYLALSARRPSYLNPEVLHDVLPNFLKCKYVQNTDIRLTSLFRVAYGAHFTGCRPTSIESVEAFDKDVQLIERHFISSVSDQLTDQFTQHFPFTSLHWYRLSYACAFLDVTDPTQRTGKALTWAIGWSSEILIHLSRPSSKEVNSGSGWAQLEPDPSVVDILSFAIDHYFVVIAYAAFFLVNSWLSNLTDINLRPQVHHLNETACEETSGSLLFRLVDVAARTLEAASPPEGHLARRYVPLLRGMSGLVLSGNVQGQKTSSGTSAVMTETNEPSSEHLQSQLGEDLWEMWQQAGLEPMIWPSLLDDMYEG</sequence>
<dbReference type="PANTHER" id="PTHR31845">
    <property type="entry name" value="FINGER DOMAIN PROTEIN, PUTATIVE-RELATED"/>
    <property type="match status" value="1"/>
</dbReference>
<evidence type="ECO:0000256" key="3">
    <source>
        <dbReference type="ARBA" id="ARBA00023125"/>
    </source>
</evidence>
<dbReference type="GO" id="GO:0005634">
    <property type="term" value="C:nucleus"/>
    <property type="evidence" value="ECO:0007669"/>
    <property type="project" value="UniProtKB-SubCell"/>
</dbReference>
<evidence type="ECO:0000256" key="2">
    <source>
        <dbReference type="ARBA" id="ARBA00023015"/>
    </source>
</evidence>
<dbReference type="PANTHER" id="PTHR31845:SF17">
    <property type="entry name" value="ZN(II)2CYS6 TRANSCRIPTION FACTOR (EUROFUNG)"/>
    <property type="match status" value="1"/>
</dbReference>
<evidence type="ECO:0000313" key="8">
    <source>
        <dbReference type="EMBL" id="KAJ5201453.1"/>
    </source>
</evidence>
<dbReference type="RefSeq" id="XP_058307369.1">
    <property type="nucleotide sequence ID" value="XM_058453178.1"/>
</dbReference>
<protein>
    <recommendedName>
        <fullName evidence="7">Xylanolytic transcriptional activator regulatory domain-containing protein</fullName>
    </recommendedName>
</protein>
<evidence type="ECO:0000256" key="5">
    <source>
        <dbReference type="ARBA" id="ARBA00023242"/>
    </source>
</evidence>
<keyword evidence="9" id="KW-1185">Reference proteome</keyword>
<feature type="domain" description="Xylanolytic transcriptional activator regulatory" evidence="7">
    <location>
        <begin position="191"/>
        <end position="370"/>
    </location>
</feature>
<dbReference type="CDD" id="cd12148">
    <property type="entry name" value="fungal_TF_MHR"/>
    <property type="match status" value="1"/>
</dbReference>
<evidence type="ECO:0000256" key="6">
    <source>
        <dbReference type="SAM" id="MobiDB-lite"/>
    </source>
</evidence>
<organism evidence="8 9">
    <name type="scientific">Penicillium cinerascens</name>
    <dbReference type="NCBI Taxonomy" id="70096"/>
    <lineage>
        <taxon>Eukaryota</taxon>
        <taxon>Fungi</taxon>
        <taxon>Dikarya</taxon>
        <taxon>Ascomycota</taxon>
        <taxon>Pezizomycotina</taxon>
        <taxon>Eurotiomycetes</taxon>
        <taxon>Eurotiomycetidae</taxon>
        <taxon>Eurotiales</taxon>
        <taxon>Aspergillaceae</taxon>
        <taxon>Penicillium</taxon>
    </lineage>
</organism>
<reference evidence="8" key="2">
    <citation type="journal article" date="2023" name="IMA Fungus">
        <title>Comparative genomic study of the Penicillium genus elucidates a diverse pangenome and 15 lateral gene transfer events.</title>
        <authorList>
            <person name="Petersen C."/>
            <person name="Sorensen T."/>
            <person name="Nielsen M.R."/>
            <person name="Sondergaard T.E."/>
            <person name="Sorensen J.L."/>
            <person name="Fitzpatrick D.A."/>
            <person name="Frisvad J.C."/>
            <person name="Nielsen K.L."/>
        </authorList>
    </citation>
    <scope>NUCLEOTIDE SEQUENCE</scope>
    <source>
        <strain evidence="8">IBT 15544</strain>
    </source>
</reference>
<dbReference type="EMBL" id="JAPQKR010000013">
    <property type="protein sequence ID" value="KAJ5201453.1"/>
    <property type="molecule type" value="Genomic_DNA"/>
</dbReference>
<dbReference type="Pfam" id="PF04082">
    <property type="entry name" value="Fungal_trans"/>
    <property type="match status" value="1"/>
</dbReference>
<dbReference type="GeneID" id="83180479"/>
<dbReference type="InterPro" id="IPR051089">
    <property type="entry name" value="prtT"/>
</dbReference>
<evidence type="ECO:0000259" key="7">
    <source>
        <dbReference type="Pfam" id="PF04082"/>
    </source>
</evidence>
<evidence type="ECO:0000256" key="4">
    <source>
        <dbReference type="ARBA" id="ARBA00023163"/>
    </source>
</evidence>
<dbReference type="GO" id="GO:0000976">
    <property type="term" value="F:transcription cis-regulatory region binding"/>
    <property type="evidence" value="ECO:0007669"/>
    <property type="project" value="TreeGrafter"/>
</dbReference>
<comment type="caution">
    <text evidence="8">The sequence shown here is derived from an EMBL/GenBank/DDBJ whole genome shotgun (WGS) entry which is preliminary data.</text>
</comment>
<dbReference type="GO" id="GO:0008270">
    <property type="term" value="F:zinc ion binding"/>
    <property type="evidence" value="ECO:0007669"/>
    <property type="project" value="InterPro"/>
</dbReference>
<dbReference type="GO" id="GO:0006351">
    <property type="term" value="P:DNA-templated transcription"/>
    <property type="evidence" value="ECO:0007669"/>
    <property type="project" value="InterPro"/>
</dbReference>
<keyword evidence="5" id="KW-0539">Nucleus</keyword>
<evidence type="ECO:0000256" key="1">
    <source>
        <dbReference type="ARBA" id="ARBA00004123"/>
    </source>
</evidence>